<sequence length="217" mass="23803">MAKQRNLHSLVDQENLAHLLPSTESMIIARKKNHIQGNHTTNRGPWDYVPTTEAQPRRSLLIQSYSTKTDHSGTNIHSNTAQSHPAPRSGEPPPRLGESTKNKCVGNAGSRLSEIPLAWASCLLAQKPQQDLCTETRGTVALEPDSQAGTASQTNQYKFLTNVGTLAGVKDGCGSRQERLTGQAISRWTSFQVKSSQTLEIARQGYSLGEFLIERII</sequence>
<dbReference type="EMBL" id="CP039350">
    <property type="protein sequence ID" value="QCD95865.1"/>
    <property type="molecule type" value="Genomic_DNA"/>
</dbReference>
<evidence type="ECO:0000256" key="1">
    <source>
        <dbReference type="SAM" id="MobiDB-lite"/>
    </source>
</evidence>
<dbReference type="AlphaFoldDB" id="A0A4D6M3Z6"/>
<reference evidence="2 3" key="1">
    <citation type="submission" date="2019-04" db="EMBL/GenBank/DDBJ databases">
        <title>An improved genome assembly and genetic linkage map for asparagus bean, Vigna unguiculata ssp. sesquipedialis.</title>
        <authorList>
            <person name="Xia Q."/>
            <person name="Zhang R."/>
            <person name="Dong Y."/>
        </authorList>
    </citation>
    <scope>NUCLEOTIDE SEQUENCE [LARGE SCALE GENOMIC DNA]</scope>
    <source>
        <tissue evidence="2">Leaf</tissue>
    </source>
</reference>
<name>A0A4D6M3Z6_VIGUN</name>
<keyword evidence="3" id="KW-1185">Reference proteome</keyword>
<feature type="region of interest" description="Disordered" evidence="1">
    <location>
        <begin position="68"/>
        <end position="105"/>
    </location>
</feature>
<protein>
    <submittedName>
        <fullName evidence="2">Uncharacterized protein</fullName>
    </submittedName>
</protein>
<dbReference type="Proteomes" id="UP000501690">
    <property type="component" value="Linkage Group LG6"/>
</dbReference>
<accession>A0A4D6M3Z6</accession>
<organism evidence="2 3">
    <name type="scientific">Vigna unguiculata</name>
    <name type="common">Cowpea</name>
    <dbReference type="NCBI Taxonomy" id="3917"/>
    <lineage>
        <taxon>Eukaryota</taxon>
        <taxon>Viridiplantae</taxon>
        <taxon>Streptophyta</taxon>
        <taxon>Embryophyta</taxon>
        <taxon>Tracheophyta</taxon>
        <taxon>Spermatophyta</taxon>
        <taxon>Magnoliopsida</taxon>
        <taxon>eudicotyledons</taxon>
        <taxon>Gunneridae</taxon>
        <taxon>Pentapetalae</taxon>
        <taxon>rosids</taxon>
        <taxon>fabids</taxon>
        <taxon>Fabales</taxon>
        <taxon>Fabaceae</taxon>
        <taxon>Papilionoideae</taxon>
        <taxon>50 kb inversion clade</taxon>
        <taxon>NPAAA clade</taxon>
        <taxon>indigoferoid/millettioid clade</taxon>
        <taxon>Phaseoleae</taxon>
        <taxon>Vigna</taxon>
    </lineage>
</organism>
<gene>
    <name evidence="2" type="ORF">DEO72_LG6g562</name>
</gene>
<evidence type="ECO:0000313" key="2">
    <source>
        <dbReference type="EMBL" id="QCD95865.1"/>
    </source>
</evidence>
<feature type="compositionally biased region" description="Polar residues" evidence="1">
    <location>
        <begin position="68"/>
        <end position="83"/>
    </location>
</feature>
<proteinExistence type="predicted"/>
<evidence type="ECO:0000313" key="3">
    <source>
        <dbReference type="Proteomes" id="UP000501690"/>
    </source>
</evidence>